<evidence type="ECO:0000313" key="6">
    <source>
        <dbReference type="EMBL" id="KAL0461990.1"/>
    </source>
</evidence>
<dbReference type="EMBL" id="JACGWN010000001">
    <property type="protein sequence ID" value="KAL0461990.1"/>
    <property type="molecule type" value="Genomic_DNA"/>
</dbReference>
<feature type="domain" description="Retroviral polymerase SH3-like" evidence="5">
    <location>
        <begin position="54"/>
        <end position="114"/>
    </location>
</feature>
<dbReference type="InterPro" id="IPR057670">
    <property type="entry name" value="SH3_retrovirus"/>
</dbReference>
<feature type="compositionally biased region" description="Polar residues" evidence="3">
    <location>
        <begin position="144"/>
        <end position="157"/>
    </location>
</feature>
<evidence type="ECO:0000256" key="3">
    <source>
        <dbReference type="SAM" id="MobiDB-lite"/>
    </source>
</evidence>
<reference evidence="6" key="1">
    <citation type="submission" date="2020-06" db="EMBL/GenBank/DDBJ databases">
        <authorList>
            <person name="Li T."/>
            <person name="Hu X."/>
            <person name="Zhang T."/>
            <person name="Song X."/>
            <person name="Zhang H."/>
            <person name="Dai N."/>
            <person name="Sheng W."/>
            <person name="Hou X."/>
            <person name="Wei L."/>
        </authorList>
    </citation>
    <scope>NUCLEOTIDE SEQUENCE</scope>
    <source>
        <strain evidence="6">KEN1</strain>
        <tissue evidence="6">Leaf</tissue>
    </source>
</reference>
<dbReference type="PANTHER" id="PTHR42648">
    <property type="entry name" value="TRANSPOSASE, PUTATIVE-RELATED"/>
    <property type="match status" value="1"/>
</dbReference>
<gene>
    <name evidence="6" type="ORF">Slati_0086600</name>
</gene>
<sequence>MFQSGLPRTFWADSILTATHIINKLPSPRLNWKAPYELLYNNPPTYDNLKAFGCLCFASNIDPHKSKFDPRAIKCIFIGYVQGQKGYNVYDTDNNVSFVSRDVIFHETTFPYLTLEQLPPQSVSLPTPIPDTDTLYIPDPTPTIPTHSGPHQPSSLTDIPPDRPQRQKKPPAWLNDFHCHSTSSLPLVSSPPHIDFFAALSTVNEPNHYLQTKGKPEWENAMREELNALEKNNNWDIVDLPKGKKAIGCKWVFKVKLKSDGTVDRYKARLVAKGYNQIEGIDYVDRFSPVAYSPN</sequence>
<keyword evidence="1" id="KW-0479">Metal-binding</keyword>
<dbReference type="Pfam" id="PF07727">
    <property type="entry name" value="RVT_2"/>
    <property type="match status" value="1"/>
</dbReference>
<proteinExistence type="predicted"/>
<evidence type="ECO:0000259" key="5">
    <source>
        <dbReference type="Pfam" id="PF25597"/>
    </source>
</evidence>
<dbReference type="PANTHER" id="PTHR42648:SF31">
    <property type="entry name" value="RNA-DIRECTED DNA POLYMERASE"/>
    <property type="match status" value="1"/>
</dbReference>
<evidence type="ECO:0000259" key="4">
    <source>
        <dbReference type="Pfam" id="PF07727"/>
    </source>
</evidence>
<reference evidence="6" key="2">
    <citation type="journal article" date="2024" name="Plant">
        <title>Genomic evolution and insights into agronomic trait innovations of Sesamum species.</title>
        <authorList>
            <person name="Miao H."/>
            <person name="Wang L."/>
            <person name="Qu L."/>
            <person name="Liu H."/>
            <person name="Sun Y."/>
            <person name="Le M."/>
            <person name="Wang Q."/>
            <person name="Wei S."/>
            <person name="Zheng Y."/>
            <person name="Lin W."/>
            <person name="Duan Y."/>
            <person name="Cao H."/>
            <person name="Xiong S."/>
            <person name="Wang X."/>
            <person name="Wei L."/>
            <person name="Li C."/>
            <person name="Ma Q."/>
            <person name="Ju M."/>
            <person name="Zhao R."/>
            <person name="Li G."/>
            <person name="Mu C."/>
            <person name="Tian Q."/>
            <person name="Mei H."/>
            <person name="Zhang T."/>
            <person name="Gao T."/>
            <person name="Zhang H."/>
        </authorList>
    </citation>
    <scope>NUCLEOTIDE SEQUENCE</scope>
    <source>
        <strain evidence="6">KEN1</strain>
    </source>
</reference>
<evidence type="ECO:0000256" key="1">
    <source>
        <dbReference type="ARBA" id="ARBA00022723"/>
    </source>
</evidence>
<feature type="domain" description="Reverse transcriptase Ty1/copia-type" evidence="4">
    <location>
        <begin position="232"/>
        <end position="291"/>
    </location>
</feature>
<dbReference type="GO" id="GO:0046872">
    <property type="term" value="F:metal ion binding"/>
    <property type="evidence" value="ECO:0007669"/>
    <property type="project" value="UniProtKB-KW"/>
</dbReference>
<dbReference type="Pfam" id="PF25597">
    <property type="entry name" value="SH3_retrovirus"/>
    <property type="match status" value="1"/>
</dbReference>
<comment type="caution">
    <text evidence="6">The sequence shown here is derived from an EMBL/GenBank/DDBJ whole genome shotgun (WGS) entry which is preliminary data.</text>
</comment>
<feature type="region of interest" description="Disordered" evidence="3">
    <location>
        <begin position="130"/>
        <end position="173"/>
    </location>
</feature>
<evidence type="ECO:0000256" key="2">
    <source>
        <dbReference type="ARBA" id="ARBA00022801"/>
    </source>
</evidence>
<accession>A0AAW2Y8B4</accession>
<dbReference type="AlphaFoldDB" id="A0AAW2Y8B4"/>
<name>A0AAW2Y8B4_9LAMI</name>
<dbReference type="InterPro" id="IPR013103">
    <property type="entry name" value="RVT_2"/>
</dbReference>
<keyword evidence="2" id="KW-0378">Hydrolase</keyword>
<protein>
    <submittedName>
        <fullName evidence="6">Retrovirus-related Pol polyprotein from transposon TNT 1-94</fullName>
    </submittedName>
</protein>
<dbReference type="InterPro" id="IPR039537">
    <property type="entry name" value="Retrotran_Ty1/copia-like"/>
</dbReference>
<dbReference type="GO" id="GO:0016787">
    <property type="term" value="F:hydrolase activity"/>
    <property type="evidence" value="ECO:0007669"/>
    <property type="project" value="UniProtKB-KW"/>
</dbReference>
<organism evidence="6">
    <name type="scientific">Sesamum latifolium</name>
    <dbReference type="NCBI Taxonomy" id="2727402"/>
    <lineage>
        <taxon>Eukaryota</taxon>
        <taxon>Viridiplantae</taxon>
        <taxon>Streptophyta</taxon>
        <taxon>Embryophyta</taxon>
        <taxon>Tracheophyta</taxon>
        <taxon>Spermatophyta</taxon>
        <taxon>Magnoliopsida</taxon>
        <taxon>eudicotyledons</taxon>
        <taxon>Gunneridae</taxon>
        <taxon>Pentapetalae</taxon>
        <taxon>asterids</taxon>
        <taxon>lamiids</taxon>
        <taxon>Lamiales</taxon>
        <taxon>Pedaliaceae</taxon>
        <taxon>Sesamum</taxon>
    </lineage>
</organism>